<sequence>MIRVLSFVIAVFSAGILQAESASNTLPKAILAPPEEAELASFLWKNRLIVVFADSNADPRFVEQVELLAERSSELAERDVIIVLDTNPAAKSALREKFRPRGFMLMLIGKDGQVYLRKPLPWNVREISRSIDKLPQRQQEVRDRRE</sequence>
<organism evidence="4 5">
    <name type="scientific">Lentibacter algarum</name>
    <dbReference type="NCBI Taxonomy" id="576131"/>
    <lineage>
        <taxon>Bacteria</taxon>
        <taxon>Pseudomonadati</taxon>
        <taxon>Pseudomonadota</taxon>
        <taxon>Alphaproteobacteria</taxon>
        <taxon>Rhodobacterales</taxon>
        <taxon>Roseobacteraceae</taxon>
        <taxon>Lentibacter</taxon>
    </lineage>
</organism>
<evidence type="ECO:0000256" key="2">
    <source>
        <dbReference type="SAM" id="SignalP"/>
    </source>
</evidence>
<feature type="chain" id="PRO_5011518886" description="DUF4174 domain-containing protein" evidence="2">
    <location>
        <begin position="20"/>
        <end position="146"/>
    </location>
</feature>
<dbReference type="EMBL" id="FNPR01000002">
    <property type="protein sequence ID" value="SDY46271.1"/>
    <property type="molecule type" value="Genomic_DNA"/>
</dbReference>
<evidence type="ECO:0000313" key="5">
    <source>
        <dbReference type="Proteomes" id="UP000199026"/>
    </source>
</evidence>
<dbReference type="Proteomes" id="UP000199026">
    <property type="component" value="Unassembled WGS sequence"/>
</dbReference>
<evidence type="ECO:0000256" key="1">
    <source>
        <dbReference type="ARBA" id="ARBA00022729"/>
    </source>
</evidence>
<feature type="domain" description="DUF4174" evidence="3">
    <location>
        <begin position="39"/>
        <end position="140"/>
    </location>
</feature>
<name>A0A1H3K297_9RHOB</name>
<dbReference type="STRING" id="576131.SAMN05444486_102301"/>
<dbReference type="GeneID" id="78124373"/>
<feature type="signal peptide" evidence="2">
    <location>
        <begin position="1"/>
        <end position="19"/>
    </location>
</feature>
<dbReference type="AlphaFoldDB" id="A0A1H3K297"/>
<proteinExistence type="predicted"/>
<evidence type="ECO:0000313" key="4">
    <source>
        <dbReference type="EMBL" id="SDY46271.1"/>
    </source>
</evidence>
<keyword evidence="5" id="KW-1185">Reference proteome</keyword>
<reference evidence="4 5" key="1">
    <citation type="submission" date="2016-10" db="EMBL/GenBank/DDBJ databases">
        <authorList>
            <person name="de Groot N.N."/>
        </authorList>
    </citation>
    <scope>NUCLEOTIDE SEQUENCE [LARGE SCALE GENOMIC DNA]</scope>
    <source>
        <strain evidence="4 5">DSM 24677</strain>
    </source>
</reference>
<protein>
    <recommendedName>
        <fullName evidence="3">DUF4174 domain-containing protein</fullName>
    </recommendedName>
</protein>
<dbReference type="InterPro" id="IPR025232">
    <property type="entry name" value="DUF4174"/>
</dbReference>
<gene>
    <name evidence="4" type="ORF">SAMN05444486_102301</name>
</gene>
<dbReference type="RefSeq" id="WP_089889872.1">
    <property type="nucleotide sequence ID" value="NZ_CALJFH010000002.1"/>
</dbReference>
<keyword evidence="1 2" id="KW-0732">Signal</keyword>
<accession>A0A1H3K297</accession>
<dbReference type="OrthoDB" id="7362103at2"/>
<evidence type="ECO:0000259" key="3">
    <source>
        <dbReference type="Pfam" id="PF13778"/>
    </source>
</evidence>
<dbReference type="Pfam" id="PF13778">
    <property type="entry name" value="DUF4174"/>
    <property type="match status" value="1"/>
</dbReference>